<dbReference type="Gene3D" id="3.40.50.720">
    <property type="entry name" value="NAD(P)-binding Rossmann-like Domain"/>
    <property type="match status" value="1"/>
</dbReference>
<dbReference type="InterPro" id="IPR055170">
    <property type="entry name" value="GFO_IDH_MocA-like_dom"/>
</dbReference>
<dbReference type="Pfam" id="PF22725">
    <property type="entry name" value="GFO_IDH_MocA_C3"/>
    <property type="match status" value="1"/>
</dbReference>
<keyword evidence="3" id="KW-0560">Oxidoreductase</keyword>
<comment type="caution">
    <text evidence="3">The sequence shown here is derived from an EMBL/GenBank/DDBJ whole genome shotgun (WGS) entry which is preliminary data.</text>
</comment>
<dbReference type="InterPro" id="IPR036291">
    <property type="entry name" value="NAD(P)-bd_dom_sf"/>
</dbReference>
<name>A0A1V6CC72_UNCT6</name>
<dbReference type="SUPFAM" id="SSF51735">
    <property type="entry name" value="NAD(P)-binding Rossmann-fold domains"/>
    <property type="match status" value="1"/>
</dbReference>
<dbReference type="SUPFAM" id="SSF55347">
    <property type="entry name" value="Glyceraldehyde-3-phosphate dehydrogenase-like, C-terminal domain"/>
    <property type="match status" value="1"/>
</dbReference>
<evidence type="ECO:0000259" key="2">
    <source>
        <dbReference type="Pfam" id="PF22725"/>
    </source>
</evidence>
<feature type="domain" description="Gfo/Idh/MocA-like oxidoreductase N-terminal" evidence="1">
    <location>
        <begin position="3"/>
        <end position="123"/>
    </location>
</feature>
<evidence type="ECO:0000259" key="1">
    <source>
        <dbReference type="Pfam" id="PF01408"/>
    </source>
</evidence>
<dbReference type="PANTHER" id="PTHR43377:SF1">
    <property type="entry name" value="BILIVERDIN REDUCTASE A"/>
    <property type="match status" value="1"/>
</dbReference>
<sequence length="356" mass="40449">MLNLAVIGAGRYGTNIIRAFKQVESELEVKLVSICDINEKVLKSQCEKYNVQGYVDYREMFEREKIDAVAVATPDPFHKDPCICAANLGKHILVEKPMDITVEGCLEIIEASKKNNVLLQVDFHKRYDPYHQQLCRDVRDGKFGEIEYGYVHMEDRIEVPSEWFRDWSYLSSPVWFLGVHFIDLVRWCIRKNGRCAYATGNKIKLKGMGIDTYDSISAKVVFDNGVSVSFDSCWILPRSFEAIVNQSIRFVGTEGIIECDTQDRGTRLCSNKNSMETYNLGFILESKDRAGNTVYKGYGIESINDFVYNITYLENGGSFENLKKYAISAFGEDGLESTKIAVAIHKSLETGQIVYV</sequence>
<dbReference type="Gene3D" id="3.30.360.10">
    <property type="entry name" value="Dihydrodipicolinate Reductase, domain 2"/>
    <property type="match status" value="1"/>
</dbReference>
<dbReference type="InterPro" id="IPR000683">
    <property type="entry name" value="Gfo/Idh/MocA-like_OxRdtase_N"/>
</dbReference>
<evidence type="ECO:0000313" key="3">
    <source>
        <dbReference type="EMBL" id="OQB74493.1"/>
    </source>
</evidence>
<dbReference type="EC" id="1.-.-.-" evidence="3"/>
<dbReference type="PANTHER" id="PTHR43377">
    <property type="entry name" value="BILIVERDIN REDUCTASE A"/>
    <property type="match status" value="1"/>
</dbReference>
<dbReference type="InterPro" id="IPR051450">
    <property type="entry name" value="Gfo/Idh/MocA_Oxidoreductases"/>
</dbReference>
<protein>
    <submittedName>
        <fullName evidence="3">Oxidoreductase YcjS</fullName>
        <ecNumber evidence="3">1.-.-.-</ecNumber>
    </submittedName>
</protein>
<dbReference type="Pfam" id="PF01408">
    <property type="entry name" value="GFO_IDH_MocA"/>
    <property type="match status" value="1"/>
</dbReference>
<accession>A0A1V6CC72</accession>
<reference evidence="3" key="1">
    <citation type="submission" date="2017-02" db="EMBL/GenBank/DDBJ databases">
        <title>Delving into the versatile metabolic prowess of the omnipresent phylum Bacteroidetes.</title>
        <authorList>
            <person name="Nobu M.K."/>
            <person name="Mei R."/>
            <person name="Narihiro T."/>
            <person name="Kuroda K."/>
            <person name="Liu W.-T."/>
        </authorList>
    </citation>
    <scope>NUCLEOTIDE SEQUENCE</scope>
    <source>
        <strain evidence="3">ADurb.Bin131</strain>
    </source>
</reference>
<dbReference type="GO" id="GO:0016491">
    <property type="term" value="F:oxidoreductase activity"/>
    <property type="evidence" value="ECO:0007669"/>
    <property type="project" value="UniProtKB-KW"/>
</dbReference>
<gene>
    <name evidence="3" type="primary">ycjS_4</name>
    <name evidence="3" type="ORF">BWX89_00506</name>
</gene>
<feature type="domain" description="GFO/IDH/MocA-like oxidoreductase" evidence="2">
    <location>
        <begin position="132"/>
        <end position="258"/>
    </location>
</feature>
<proteinExistence type="predicted"/>
<dbReference type="Proteomes" id="UP000485562">
    <property type="component" value="Unassembled WGS sequence"/>
</dbReference>
<dbReference type="AlphaFoldDB" id="A0A1V6CC72"/>
<dbReference type="GO" id="GO:0000166">
    <property type="term" value="F:nucleotide binding"/>
    <property type="evidence" value="ECO:0007669"/>
    <property type="project" value="InterPro"/>
</dbReference>
<dbReference type="EMBL" id="MWDQ01000039">
    <property type="protein sequence ID" value="OQB74493.1"/>
    <property type="molecule type" value="Genomic_DNA"/>
</dbReference>
<organism evidence="3">
    <name type="scientific">candidate division TA06 bacterium ADurb.Bin131</name>
    <dbReference type="NCBI Taxonomy" id="1852827"/>
    <lineage>
        <taxon>Bacteria</taxon>
        <taxon>Bacteria division TA06</taxon>
    </lineage>
</organism>